<evidence type="ECO:0000256" key="1">
    <source>
        <dbReference type="SAM" id="SignalP"/>
    </source>
</evidence>
<feature type="signal peptide" evidence="1">
    <location>
        <begin position="1"/>
        <end position="17"/>
    </location>
</feature>
<sequence>MLMLPLLVAATAATGTAAGAPSPGRYEAQMCVTLNQNAPTCGPMEARVDADGTLTLRVDDIRYVLSFEQGLLVGITLHGGMQIAEFLSSYRWAGGTLLFGDRSRGAQYEVQLAPAGSRPAASTASR</sequence>
<organism evidence="2 3">
    <name type="scientific">Piscinibacter gummiphilus</name>
    <dbReference type="NCBI Taxonomy" id="946333"/>
    <lineage>
        <taxon>Bacteria</taxon>
        <taxon>Pseudomonadati</taxon>
        <taxon>Pseudomonadota</taxon>
        <taxon>Betaproteobacteria</taxon>
        <taxon>Burkholderiales</taxon>
        <taxon>Sphaerotilaceae</taxon>
        <taxon>Piscinibacter</taxon>
    </lineage>
</organism>
<gene>
    <name evidence="2" type="ORF">RXV79_26020</name>
</gene>
<name>A0ABZ0CTN5_9BURK</name>
<reference evidence="2 3" key="1">
    <citation type="submission" date="2023-10" db="EMBL/GenBank/DDBJ databases">
        <title>Bacteria for the degradation of biodegradable plastic PBAT(Polybutylene adipate terephthalate).</title>
        <authorList>
            <person name="Weon H.-Y."/>
            <person name="Yeon J."/>
        </authorList>
    </citation>
    <scope>NUCLEOTIDE SEQUENCE [LARGE SCALE GENOMIC DNA]</scope>
    <source>
        <strain evidence="2 3">SBD 7-3</strain>
    </source>
</reference>
<dbReference type="Proteomes" id="UP001303946">
    <property type="component" value="Chromosome"/>
</dbReference>
<dbReference type="EMBL" id="CP136336">
    <property type="protein sequence ID" value="WOB08343.1"/>
    <property type="molecule type" value="Genomic_DNA"/>
</dbReference>
<protein>
    <submittedName>
        <fullName evidence="2">Uncharacterized protein</fullName>
    </submittedName>
</protein>
<dbReference type="RefSeq" id="WP_316701076.1">
    <property type="nucleotide sequence ID" value="NZ_CP136336.1"/>
</dbReference>
<keyword evidence="3" id="KW-1185">Reference proteome</keyword>
<feature type="chain" id="PRO_5046016570" evidence="1">
    <location>
        <begin position="18"/>
        <end position="126"/>
    </location>
</feature>
<evidence type="ECO:0000313" key="3">
    <source>
        <dbReference type="Proteomes" id="UP001303946"/>
    </source>
</evidence>
<proteinExistence type="predicted"/>
<evidence type="ECO:0000313" key="2">
    <source>
        <dbReference type="EMBL" id="WOB08343.1"/>
    </source>
</evidence>
<keyword evidence="1" id="KW-0732">Signal</keyword>
<accession>A0ABZ0CTN5</accession>